<accession>A0A835VFA3</accession>
<comment type="caution">
    <text evidence="1">The sequence shown here is derived from an EMBL/GenBank/DDBJ whole genome shotgun (WGS) entry which is preliminary data.</text>
</comment>
<organism evidence="1 2">
    <name type="scientific">Vanilla planifolia</name>
    <name type="common">Vanilla</name>
    <dbReference type="NCBI Taxonomy" id="51239"/>
    <lineage>
        <taxon>Eukaryota</taxon>
        <taxon>Viridiplantae</taxon>
        <taxon>Streptophyta</taxon>
        <taxon>Embryophyta</taxon>
        <taxon>Tracheophyta</taxon>
        <taxon>Spermatophyta</taxon>
        <taxon>Magnoliopsida</taxon>
        <taxon>Liliopsida</taxon>
        <taxon>Asparagales</taxon>
        <taxon>Orchidaceae</taxon>
        <taxon>Vanilloideae</taxon>
        <taxon>Vanilleae</taxon>
        <taxon>Vanilla</taxon>
    </lineage>
</organism>
<sequence>MHTSPTAAAAAATVEEFWVFRTLNGGDGERMWEVKKKQRSRRIAVFINALMFPLQTEAIPASLLQKWYAELPPQQVCSFLWILPVYKGRPIRSTALRMREDGLLGRWTEASSLIVYPGQIDIRAHCSGPRTAQRTAA</sequence>
<proteinExistence type="predicted"/>
<name>A0A835VFA3_VANPL</name>
<gene>
    <name evidence="1" type="ORF">HPP92_005869</name>
</gene>
<evidence type="ECO:0000313" key="1">
    <source>
        <dbReference type="EMBL" id="KAG0494875.1"/>
    </source>
</evidence>
<dbReference type="Proteomes" id="UP000639772">
    <property type="component" value="Unassembled WGS sequence"/>
</dbReference>
<reference evidence="1 2" key="1">
    <citation type="journal article" date="2020" name="Nat. Food">
        <title>A phased Vanilla planifolia genome enables genetic improvement of flavour and production.</title>
        <authorList>
            <person name="Hasing T."/>
            <person name="Tang H."/>
            <person name="Brym M."/>
            <person name="Khazi F."/>
            <person name="Huang T."/>
            <person name="Chambers A.H."/>
        </authorList>
    </citation>
    <scope>NUCLEOTIDE SEQUENCE [LARGE SCALE GENOMIC DNA]</scope>
    <source>
        <tissue evidence="1">Leaf</tissue>
    </source>
</reference>
<evidence type="ECO:0000313" key="2">
    <source>
        <dbReference type="Proteomes" id="UP000639772"/>
    </source>
</evidence>
<dbReference type="AlphaFoldDB" id="A0A835VFA3"/>
<dbReference type="EMBL" id="JADCNM010000002">
    <property type="protein sequence ID" value="KAG0494875.1"/>
    <property type="molecule type" value="Genomic_DNA"/>
</dbReference>
<protein>
    <submittedName>
        <fullName evidence="1">Uncharacterized protein</fullName>
    </submittedName>
</protein>